<feature type="transmembrane region" description="Helical" evidence="9">
    <location>
        <begin position="373"/>
        <end position="395"/>
    </location>
</feature>
<name>A0ABR1D8G2_NECAM</name>
<comment type="subcellular location">
    <subcellularLocation>
        <location evidence="1">Lysosome membrane</location>
        <topology evidence="1">Multi-pass membrane protein</topology>
    </subcellularLocation>
</comment>
<evidence type="ECO:0000313" key="10">
    <source>
        <dbReference type="EMBL" id="KAK6746160.1"/>
    </source>
</evidence>
<dbReference type="PANTHER" id="PTHR22950">
    <property type="entry name" value="AMINO ACID TRANSPORTER"/>
    <property type="match status" value="1"/>
</dbReference>
<evidence type="ECO:0000256" key="6">
    <source>
        <dbReference type="ARBA" id="ARBA00023180"/>
    </source>
</evidence>
<evidence type="ECO:0000313" key="11">
    <source>
        <dbReference type="Proteomes" id="UP001303046"/>
    </source>
</evidence>
<keyword evidence="9" id="KW-1133">Transmembrane helix</keyword>
<feature type="transmembrane region" description="Helical" evidence="9">
    <location>
        <begin position="244"/>
        <end position="266"/>
    </location>
</feature>
<sequence length="396" mass="44021">MSENIENSGPKPENSEKSERNSQSSIVTIIHRFAIAHDYKDAGGIAGPAATIVIDTAGLVLGLAIMLAMAFLCFYTAYLVIQSPVGMGLINPSNNTLTDDDEGVCDIHCGMDSSLTSSSSNTTRQEIVFGLTFDEIWQLRLTVPILLAVLTFPLLNFKSPTFFTKFNMFGTISVMYLLIFNGVRLQKCGISWDFTNSSSPHYVEKFSWNFPALTGMLTMSYFIHNAIITILRSQRNPENNTRDLSFGYALVAFSYIFVGFTFYSAYPLERTCIPDVRRNFGTRRQIMGGIFKYVLFLLVSGAARLNAKDMTNLLLVLLLNGTIVCAGVLTAIFFPNIGSIIRYFGAFSGLMYVYALPCLIYMRKRYLEGQLTIPSAIVHTIISIFGVVNLIAQFFV</sequence>
<evidence type="ECO:0000256" key="8">
    <source>
        <dbReference type="SAM" id="MobiDB-lite"/>
    </source>
</evidence>
<evidence type="ECO:0000256" key="2">
    <source>
        <dbReference type="ARBA" id="ARBA00022448"/>
    </source>
</evidence>
<keyword evidence="6" id="KW-0325">Glycoprotein</keyword>
<feature type="transmembrane region" description="Helical" evidence="9">
    <location>
        <begin position="313"/>
        <end position="334"/>
    </location>
</feature>
<evidence type="ECO:0000256" key="7">
    <source>
        <dbReference type="ARBA" id="ARBA00023228"/>
    </source>
</evidence>
<evidence type="ECO:0000256" key="3">
    <source>
        <dbReference type="ARBA" id="ARBA00022970"/>
    </source>
</evidence>
<evidence type="ECO:0000256" key="5">
    <source>
        <dbReference type="ARBA" id="ARBA00023157"/>
    </source>
</evidence>
<feature type="transmembrane region" description="Helical" evidence="9">
    <location>
        <begin position="167"/>
        <end position="186"/>
    </location>
</feature>
<proteinExistence type="predicted"/>
<feature type="region of interest" description="Disordered" evidence="8">
    <location>
        <begin position="1"/>
        <end position="22"/>
    </location>
</feature>
<organism evidence="10 11">
    <name type="scientific">Necator americanus</name>
    <name type="common">Human hookworm</name>
    <dbReference type="NCBI Taxonomy" id="51031"/>
    <lineage>
        <taxon>Eukaryota</taxon>
        <taxon>Metazoa</taxon>
        <taxon>Ecdysozoa</taxon>
        <taxon>Nematoda</taxon>
        <taxon>Chromadorea</taxon>
        <taxon>Rhabditida</taxon>
        <taxon>Rhabditina</taxon>
        <taxon>Rhabditomorpha</taxon>
        <taxon>Strongyloidea</taxon>
        <taxon>Ancylostomatidae</taxon>
        <taxon>Bunostominae</taxon>
        <taxon>Necator</taxon>
    </lineage>
</organism>
<gene>
    <name evidence="10" type="primary">Necator_chrIII.g13104</name>
    <name evidence="10" type="ORF">RB195_012337</name>
</gene>
<dbReference type="PANTHER" id="PTHR22950:SF244">
    <property type="entry name" value="NEUTRAL AMINO ACID TRANSPORTER 9"/>
    <property type="match status" value="1"/>
</dbReference>
<reference evidence="10 11" key="1">
    <citation type="submission" date="2023-08" db="EMBL/GenBank/DDBJ databases">
        <title>A Necator americanus chromosomal reference genome.</title>
        <authorList>
            <person name="Ilik V."/>
            <person name="Petrzelkova K.J."/>
            <person name="Pardy F."/>
            <person name="Fuh T."/>
            <person name="Niatou-Singa F.S."/>
            <person name="Gouil Q."/>
            <person name="Baker L."/>
            <person name="Ritchie M.E."/>
            <person name="Jex A.R."/>
            <person name="Gazzola D."/>
            <person name="Li H."/>
            <person name="Toshio Fujiwara R."/>
            <person name="Zhan B."/>
            <person name="Aroian R.V."/>
            <person name="Pafco B."/>
            <person name="Schwarz E.M."/>
        </authorList>
    </citation>
    <scope>NUCLEOTIDE SEQUENCE [LARGE SCALE GENOMIC DNA]</scope>
    <source>
        <strain evidence="10 11">Aroian</strain>
        <tissue evidence="10">Whole animal</tissue>
    </source>
</reference>
<feature type="transmembrane region" description="Helical" evidence="9">
    <location>
        <begin position="340"/>
        <end position="361"/>
    </location>
</feature>
<evidence type="ECO:0000256" key="4">
    <source>
        <dbReference type="ARBA" id="ARBA00023053"/>
    </source>
</evidence>
<dbReference type="EMBL" id="JAVFWL010000003">
    <property type="protein sequence ID" value="KAK6746160.1"/>
    <property type="molecule type" value="Genomic_DNA"/>
</dbReference>
<keyword evidence="9" id="KW-0812">Transmembrane</keyword>
<evidence type="ECO:0000256" key="1">
    <source>
        <dbReference type="ARBA" id="ARBA00004155"/>
    </source>
</evidence>
<comment type="caution">
    <text evidence="10">The sequence shown here is derived from an EMBL/GenBank/DDBJ whole genome shotgun (WGS) entry which is preliminary data.</text>
</comment>
<protein>
    <recommendedName>
        <fullName evidence="12">Transmembrane amino acid transporter protein</fullName>
    </recommendedName>
</protein>
<evidence type="ECO:0008006" key="12">
    <source>
        <dbReference type="Google" id="ProtNLM"/>
    </source>
</evidence>
<feature type="transmembrane region" description="Helical" evidence="9">
    <location>
        <begin position="206"/>
        <end position="223"/>
    </location>
</feature>
<evidence type="ECO:0000256" key="9">
    <source>
        <dbReference type="SAM" id="Phobius"/>
    </source>
</evidence>
<keyword evidence="3" id="KW-0029">Amino-acid transport</keyword>
<keyword evidence="9" id="KW-0472">Membrane</keyword>
<keyword evidence="7" id="KW-0458">Lysosome</keyword>
<feature type="transmembrane region" description="Helical" evidence="9">
    <location>
        <begin position="136"/>
        <end position="155"/>
    </location>
</feature>
<accession>A0ABR1D8G2</accession>
<dbReference type="Proteomes" id="UP001303046">
    <property type="component" value="Unassembled WGS sequence"/>
</dbReference>
<feature type="transmembrane region" description="Helical" evidence="9">
    <location>
        <begin position="59"/>
        <end position="81"/>
    </location>
</feature>
<keyword evidence="2" id="KW-0813">Transport</keyword>
<keyword evidence="5" id="KW-1015">Disulfide bond</keyword>
<feature type="transmembrane region" description="Helical" evidence="9">
    <location>
        <begin position="286"/>
        <end position="306"/>
    </location>
</feature>
<keyword evidence="11" id="KW-1185">Reference proteome</keyword>
<keyword evidence="4" id="KW-0915">Sodium</keyword>